<feature type="region of interest" description="Disordered" evidence="1">
    <location>
        <begin position="456"/>
        <end position="492"/>
    </location>
</feature>
<evidence type="ECO:0000313" key="2">
    <source>
        <dbReference type="EMBL" id="SFN88289.1"/>
    </source>
</evidence>
<name>A0A1I5CMR3_9ACTN</name>
<evidence type="ECO:0000313" key="3">
    <source>
        <dbReference type="Proteomes" id="UP000183642"/>
    </source>
</evidence>
<gene>
    <name evidence="2" type="ORF">SAMN05660359_00415</name>
</gene>
<dbReference type="Proteomes" id="UP000183642">
    <property type="component" value="Unassembled WGS sequence"/>
</dbReference>
<organism evidence="2 3">
    <name type="scientific">Geodermatophilus obscurus</name>
    <dbReference type="NCBI Taxonomy" id="1861"/>
    <lineage>
        <taxon>Bacteria</taxon>
        <taxon>Bacillati</taxon>
        <taxon>Actinomycetota</taxon>
        <taxon>Actinomycetes</taxon>
        <taxon>Geodermatophilales</taxon>
        <taxon>Geodermatophilaceae</taxon>
        <taxon>Geodermatophilus</taxon>
    </lineage>
</organism>
<protein>
    <submittedName>
        <fullName evidence="2">Uncharacterized protein</fullName>
    </submittedName>
</protein>
<dbReference type="AlphaFoldDB" id="A0A1I5CMR3"/>
<dbReference type="EMBL" id="FOWE01000001">
    <property type="protein sequence ID" value="SFN88289.1"/>
    <property type="molecule type" value="Genomic_DNA"/>
</dbReference>
<evidence type="ECO:0000256" key="1">
    <source>
        <dbReference type="SAM" id="MobiDB-lite"/>
    </source>
</evidence>
<proteinExistence type="predicted"/>
<sequence length="492" mass="51840">MIQIARELRRLIPPGRGHEAAAAPPALAVDVRLPRGTDAGGTLAAGLEEAVSRRAADLGVARDVDVHVREDGDADDRVEVSCAGRPLLSLPPGRTAGPDLLDAVDGALLRRPSLLVDPEGARRFGTDLAARFRDSRTGLYGAVAEYLLDAGVGLAGARRLDRLTAVHACETGPEIAELLVDRLSVPEVVVEVAESTLRTTDPASAGALVRCRAELHAAVGLEFPDVDLVPADVPADVVRIRLNGLQLRERSLPPGATWADVVEVLGATLRERAVWFVRSGDVAAARNRFAHVLPHLVTLSQEMWPDAVLGACVRAVVGNGGSVRNLARLLWLLLEAEPRSDAVDAVWLPEADPVASRSAPEQDPVRVASSVRRRTAFDAWQVGVDEAPQRMGLPRVLEDELLADGDRGGAEWRILRVLAAVPPTATVVTHSPAALGPVQYLVRALPRVPHVIASHELPPGAAPPPELPVGPAAAGPARRPAGSPGRAEPAAG</sequence>
<dbReference type="RefSeq" id="WP_075011831.1">
    <property type="nucleotide sequence ID" value="NZ_FOWE01000001.1"/>
</dbReference>
<accession>A0A1I5CMR3</accession>
<feature type="compositionally biased region" description="Low complexity" evidence="1">
    <location>
        <begin position="469"/>
        <end position="492"/>
    </location>
</feature>
<keyword evidence="3" id="KW-1185">Reference proteome</keyword>
<reference evidence="3" key="1">
    <citation type="submission" date="2016-10" db="EMBL/GenBank/DDBJ databases">
        <authorList>
            <person name="Varghese N."/>
            <person name="Submissions S."/>
        </authorList>
    </citation>
    <scope>NUCLEOTIDE SEQUENCE [LARGE SCALE GENOMIC DNA]</scope>
    <source>
        <strain evidence="3">DSM 43161</strain>
    </source>
</reference>